<sequence length="116" mass="13128">MWGGEWLEWWMSSYEYSRPLPLPFCVFVGFDSLQLVRTRTRIEDDGLMSISICLSTSSLPVLSSPRLTHHSSDFYARFMTCTLACLLTFAAVSAPMCAHIGCIIATSVRLFRSLYC</sequence>
<keyword evidence="1" id="KW-1133">Transmembrane helix</keyword>
<dbReference type="AlphaFoldDB" id="A0A5C3LIP0"/>
<reference evidence="2 3" key="1">
    <citation type="journal article" date="2019" name="Nat. Ecol. Evol.">
        <title>Megaphylogeny resolves global patterns of mushroom evolution.</title>
        <authorList>
            <person name="Varga T."/>
            <person name="Krizsan K."/>
            <person name="Foldi C."/>
            <person name="Dima B."/>
            <person name="Sanchez-Garcia M."/>
            <person name="Sanchez-Ramirez S."/>
            <person name="Szollosi G.J."/>
            <person name="Szarkandi J.G."/>
            <person name="Papp V."/>
            <person name="Albert L."/>
            <person name="Andreopoulos W."/>
            <person name="Angelini C."/>
            <person name="Antonin V."/>
            <person name="Barry K.W."/>
            <person name="Bougher N.L."/>
            <person name="Buchanan P."/>
            <person name="Buyck B."/>
            <person name="Bense V."/>
            <person name="Catcheside P."/>
            <person name="Chovatia M."/>
            <person name="Cooper J."/>
            <person name="Damon W."/>
            <person name="Desjardin D."/>
            <person name="Finy P."/>
            <person name="Geml J."/>
            <person name="Haridas S."/>
            <person name="Hughes K."/>
            <person name="Justo A."/>
            <person name="Karasinski D."/>
            <person name="Kautmanova I."/>
            <person name="Kiss B."/>
            <person name="Kocsube S."/>
            <person name="Kotiranta H."/>
            <person name="LaButti K.M."/>
            <person name="Lechner B.E."/>
            <person name="Liimatainen K."/>
            <person name="Lipzen A."/>
            <person name="Lukacs Z."/>
            <person name="Mihaltcheva S."/>
            <person name="Morgado L.N."/>
            <person name="Niskanen T."/>
            <person name="Noordeloos M.E."/>
            <person name="Ohm R.A."/>
            <person name="Ortiz-Santana B."/>
            <person name="Ovrebo C."/>
            <person name="Racz N."/>
            <person name="Riley R."/>
            <person name="Savchenko A."/>
            <person name="Shiryaev A."/>
            <person name="Soop K."/>
            <person name="Spirin V."/>
            <person name="Szebenyi C."/>
            <person name="Tomsovsky M."/>
            <person name="Tulloss R.E."/>
            <person name="Uehling J."/>
            <person name="Grigoriev I.V."/>
            <person name="Vagvolgyi C."/>
            <person name="Papp T."/>
            <person name="Martin F.M."/>
            <person name="Miettinen O."/>
            <person name="Hibbett D.S."/>
            <person name="Nagy L.G."/>
        </authorList>
    </citation>
    <scope>NUCLEOTIDE SEQUENCE [LARGE SCALE GENOMIC DNA]</scope>
    <source>
        <strain evidence="2 3">CBS 166.37</strain>
    </source>
</reference>
<dbReference type="EMBL" id="ML213667">
    <property type="protein sequence ID" value="TFK32660.1"/>
    <property type="molecule type" value="Genomic_DNA"/>
</dbReference>
<organism evidence="2 3">
    <name type="scientific">Crucibulum laeve</name>
    <dbReference type="NCBI Taxonomy" id="68775"/>
    <lineage>
        <taxon>Eukaryota</taxon>
        <taxon>Fungi</taxon>
        <taxon>Dikarya</taxon>
        <taxon>Basidiomycota</taxon>
        <taxon>Agaricomycotina</taxon>
        <taxon>Agaricomycetes</taxon>
        <taxon>Agaricomycetidae</taxon>
        <taxon>Agaricales</taxon>
        <taxon>Agaricineae</taxon>
        <taxon>Nidulariaceae</taxon>
        <taxon>Crucibulum</taxon>
    </lineage>
</organism>
<feature type="transmembrane region" description="Helical" evidence="1">
    <location>
        <begin position="74"/>
        <end position="105"/>
    </location>
</feature>
<proteinExistence type="predicted"/>
<accession>A0A5C3LIP0</accession>
<evidence type="ECO:0000313" key="2">
    <source>
        <dbReference type="EMBL" id="TFK32660.1"/>
    </source>
</evidence>
<dbReference type="Proteomes" id="UP000308652">
    <property type="component" value="Unassembled WGS sequence"/>
</dbReference>
<keyword evidence="1" id="KW-0472">Membrane</keyword>
<keyword evidence="3" id="KW-1185">Reference proteome</keyword>
<gene>
    <name evidence="2" type="ORF">BDQ12DRAFT_692179</name>
</gene>
<name>A0A5C3LIP0_9AGAR</name>
<protein>
    <submittedName>
        <fullName evidence="2">Uncharacterized protein</fullName>
    </submittedName>
</protein>
<keyword evidence="1" id="KW-0812">Transmembrane</keyword>
<evidence type="ECO:0000256" key="1">
    <source>
        <dbReference type="SAM" id="Phobius"/>
    </source>
</evidence>
<evidence type="ECO:0000313" key="3">
    <source>
        <dbReference type="Proteomes" id="UP000308652"/>
    </source>
</evidence>